<dbReference type="GO" id="GO:0003700">
    <property type="term" value="F:DNA-binding transcription factor activity"/>
    <property type="evidence" value="ECO:0007669"/>
    <property type="project" value="TreeGrafter"/>
</dbReference>
<feature type="domain" description="HTH lacI-type" evidence="4">
    <location>
        <begin position="6"/>
        <end position="60"/>
    </location>
</feature>
<dbReference type="InterPro" id="IPR028082">
    <property type="entry name" value="Peripla_BP_I"/>
</dbReference>
<dbReference type="InterPro" id="IPR000843">
    <property type="entry name" value="HTH_LacI"/>
</dbReference>
<dbReference type="Pfam" id="PF00356">
    <property type="entry name" value="LacI"/>
    <property type="match status" value="1"/>
</dbReference>
<evidence type="ECO:0000313" key="6">
    <source>
        <dbReference type="Proteomes" id="UP000275356"/>
    </source>
</evidence>
<evidence type="ECO:0000256" key="2">
    <source>
        <dbReference type="ARBA" id="ARBA00023125"/>
    </source>
</evidence>
<dbReference type="SUPFAM" id="SSF47413">
    <property type="entry name" value="lambda repressor-like DNA-binding domains"/>
    <property type="match status" value="1"/>
</dbReference>
<keyword evidence="2" id="KW-0238">DNA-binding</keyword>
<dbReference type="RefSeq" id="WP_245968086.1">
    <property type="nucleotide sequence ID" value="NZ_CALFQU010000051.1"/>
</dbReference>
<keyword evidence="1" id="KW-0805">Transcription regulation</keyword>
<dbReference type="Gene3D" id="3.40.50.2300">
    <property type="match status" value="2"/>
</dbReference>
<dbReference type="GO" id="GO:0000976">
    <property type="term" value="F:transcription cis-regulatory region binding"/>
    <property type="evidence" value="ECO:0007669"/>
    <property type="project" value="TreeGrafter"/>
</dbReference>
<sequence length="352" mass="37623">MTEKRPTLASVAAQAGVSRQTVSNVLNAPDLVLPDTRRRVLEAIEASGYRRNHAARQLRTRRSNQIGLAVRPAGDGASRQVLDQFLHALVEEAQRLEYRVVMFSVEDDAAEIEAFASLMATSDIDGFVLTDTDDDDPRTAWLTERDVPFVAFGRPWGNADAAHAWIDVDGAAGERDATTHLADLGYRRIAFLGWTEGGSGRDRRAGWLAALSERGLAGDPLERFVDGDSTAGAASAARELFDAGADAVVCASDALAIGALVTARERIARGTLRAPIGLVGFDDSPVAQALGLSSVAQPIRTVAQLAVRSLLDQLAGLDVAQVHELVAPVLRPRASSRFRLDENDDEEAPAAP</sequence>
<protein>
    <submittedName>
        <fullName evidence="5">LacI family transcriptional regulator</fullName>
    </submittedName>
</protein>
<evidence type="ECO:0000256" key="3">
    <source>
        <dbReference type="ARBA" id="ARBA00023163"/>
    </source>
</evidence>
<dbReference type="SMART" id="SM00354">
    <property type="entry name" value="HTH_LACI"/>
    <property type="match status" value="1"/>
</dbReference>
<dbReference type="PANTHER" id="PTHR30146">
    <property type="entry name" value="LACI-RELATED TRANSCRIPTIONAL REPRESSOR"/>
    <property type="match status" value="1"/>
</dbReference>
<dbReference type="InterPro" id="IPR001761">
    <property type="entry name" value="Peripla_BP/Lac1_sug-bd_dom"/>
</dbReference>
<dbReference type="CDD" id="cd01392">
    <property type="entry name" value="HTH_LacI"/>
    <property type="match status" value="1"/>
</dbReference>
<dbReference type="SUPFAM" id="SSF53822">
    <property type="entry name" value="Periplasmic binding protein-like I"/>
    <property type="match status" value="1"/>
</dbReference>
<dbReference type="Proteomes" id="UP000275356">
    <property type="component" value="Unassembled WGS sequence"/>
</dbReference>
<proteinExistence type="predicted"/>
<dbReference type="Pfam" id="PF00532">
    <property type="entry name" value="Peripla_BP_1"/>
    <property type="match status" value="1"/>
</dbReference>
<evidence type="ECO:0000256" key="1">
    <source>
        <dbReference type="ARBA" id="ARBA00023015"/>
    </source>
</evidence>
<dbReference type="PROSITE" id="PS50932">
    <property type="entry name" value="HTH_LACI_2"/>
    <property type="match status" value="1"/>
</dbReference>
<dbReference type="Gene3D" id="1.10.260.40">
    <property type="entry name" value="lambda repressor-like DNA-binding domains"/>
    <property type="match status" value="1"/>
</dbReference>
<evidence type="ECO:0000259" key="4">
    <source>
        <dbReference type="PROSITE" id="PS50932"/>
    </source>
</evidence>
<keyword evidence="6" id="KW-1185">Reference proteome</keyword>
<gene>
    <name evidence="5" type="ORF">EDD28_2771</name>
</gene>
<dbReference type="PANTHER" id="PTHR30146:SF109">
    <property type="entry name" value="HTH-TYPE TRANSCRIPTIONAL REGULATOR GALS"/>
    <property type="match status" value="1"/>
</dbReference>
<keyword evidence="3" id="KW-0804">Transcription</keyword>
<dbReference type="EMBL" id="RKHQ01000002">
    <property type="protein sequence ID" value="ROR93359.1"/>
    <property type="molecule type" value="Genomic_DNA"/>
</dbReference>
<evidence type="ECO:0000313" key="5">
    <source>
        <dbReference type="EMBL" id="ROR93359.1"/>
    </source>
</evidence>
<dbReference type="AlphaFoldDB" id="A0A3N2D0Q3"/>
<accession>A0A3N2D0Q3</accession>
<dbReference type="InterPro" id="IPR010982">
    <property type="entry name" value="Lambda_DNA-bd_dom_sf"/>
</dbReference>
<reference evidence="5 6" key="1">
    <citation type="submission" date="2018-11" db="EMBL/GenBank/DDBJ databases">
        <title>Sequencing the genomes of 1000 actinobacteria strains.</title>
        <authorList>
            <person name="Klenk H.-P."/>
        </authorList>
    </citation>
    <scope>NUCLEOTIDE SEQUENCE [LARGE SCALE GENOMIC DNA]</scope>
    <source>
        <strain evidence="5 6">DSM 13521</strain>
    </source>
</reference>
<organism evidence="5 6">
    <name type="scientific">Salana multivorans</name>
    <dbReference type="NCBI Taxonomy" id="120377"/>
    <lineage>
        <taxon>Bacteria</taxon>
        <taxon>Bacillati</taxon>
        <taxon>Actinomycetota</taxon>
        <taxon>Actinomycetes</taxon>
        <taxon>Micrococcales</taxon>
        <taxon>Beutenbergiaceae</taxon>
        <taxon>Salana</taxon>
    </lineage>
</organism>
<name>A0A3N2D0Q3_9MICO</name>
<comment type="caution">
    <text evidence="5">The sequence shown here is derived from an EMBL/GenBank/DDBJ whole genome shotgun (WGS) entry which is preliminary data.</text>
</comment>